<dbReference type="OrthoDB" id="9785707at2"/>
<evidence type="ECO:0000259" key="3">
    <source>
        <dbReference type="Pfam" id="PF17782"/>
    </source>
</evidence>
<dbReference type="Pfam" id="PF02481">
    <property type="entry name" value="DNA_processg_A"/>
    <property type="match status" value="1"/>
</dbReference>
<dbReference type="EMBL" id="RLII01000002">
    <property type="protein sequence ID" value="RXE60271.1"/>
    <property type="molecule type" value="Genomic_DNA"/>
</dbReference>
<evidence type="ECO:0000313" key="5">
    <source>
        <dbReference type="Proteomes" id="UP000289166"/>
    </source>
</evidence>
<dbReference type="InterPro" id="IPR003488">
    <property type="entry name" value="DprA"/>
</dbReference>
<comment type="caution">
    <text evidence="4">The sequence shown here is derived from an EMBL/GenBank/DDBJ whole genome shotgun (WGS) entry which is preliminary data.</text>
</comment>
<organism evidence="4 5">
    <name type="scientific">Acetivibrio mesophilus</name>
    <dbReference type="NCBI Taxonomy" id="2487273"/>
    <lineage>
        <taxon>Bacteria</taxon>
        <taxon>Bacillati</taxon>
        <taxon>Bacillota</taxon>
        <taxon>Clostridia</taxon>
        <taxon>Eubacteriales</taxon>
        <taxon>Oscillospiraceae</taxon>
        <taxon>Acetivibrio</taxon>
    </lineage>
</organism>
<dbReference type="Proteomes" id="UP000289166">
    <property type="component" value="Unassembled WGS sequence"/>
</dbReference>
<dbReference type="InterPro" id="IPR010994">
    <property type="entry name" value="RuvA_2-like"/>
</dbReference>
<dbReference type="PANTHER" id="PTHR43022">
    <property type="entry name" value="PROTEIN SMF"/>
    <property type="match status" value="1"/>
</dbReference>
<protein>
    <submittedName>
        <fullName evidence="4">DNA-protecting protein DprA</fullName>
    </submittedName>
</protein>
<dbReference type="SUPFAM" id="SSF102405">
    <property type="entry name" value="MCP/YpsA-like"/>
    <property type="match status" value="1"/>
</dbReference>
<gene>
    <name evidence="4" type="primary">dprA</name>
    <name evidence="4" type="ORF">EFD62_03350</name>
</gene>
<dbReference type="AlphaFoldDB" id="A0A4Q0I7A2"/>
<evidence type="ECO:0000313" key="4">
    <source>
        <dbReference type="EMBL" id="RXE60271.1"/>
    </source>
</evidence>
<proteinExistence type="inferred from homology"/>
<dbReference type="NCBIfam" id="TIGR00732">
    <property type="entry name" value="dprA"/>
    <property type="match status" value="1"/>
</dbReference>
<name>A0A4Q0I7A2_9FIRM</name>
<dbReference type="Pfam" id="PF17782">
    <property type="entry name" value="WHD_DprA"/>
    <property type="match status" value="1"/>
</dbReference>
<feature type="domain" description="DprA winged helix" evidence="3">
    <location>
        <begin position="313"/>
        <end position="364"/>
    </location>
</feature>
<dbReference type="SUPFAM" id="SSF47781">
    <property type="entry name" value="RuvA domain 2-like"/>
    <property type="match status" value="1"/>
</dbReference>
<dbReference type="RefSeq" id="WP_128705762.1">
    <property type="nucleotide sequence ID" value="NZ_RLII01000002.1"/>
</dbReference>
<dbReference type="Gene3D" id="3.40.50.450">
    <property type="match status" value="1"/>
</dbReference>
<evidence type="ECO:0000256" key="1">
    <source>
        <dbReference type="ARBA" id="ARBA00006525"/>
    </source>
</evidence>
<reference evidence="5" key="1">
    <citation type="submission" date="2018-11" db="EMBL/GenBank/DDBJ databases">
        <title>Genome sequencing of a novel mesophilic and cellulolytic organism within the genus Hungateiclostridium.</title>
        <authorList>
            <person name="Rettenmaier R."/>
            <person name="Liebl W."/>
            <person name="Zverlov V."/>
        </authorList>
    </citation>
    <scope>NUCLEOTIDE SEQUENCE [LARGE SCALE GENOMIC DNA]</scope>
    <source>
        <strain evidence="5">N2K1</strain>
    </source>
</reference>
<dbReference type="InterPro" id="IPR041614">
    <property type="entry name" value="DprA_WH"/>
</dbReference>
<keyword evidence="5" id="KW-1185">Reference proteome</keyword>
<feature type="domain" description="Smf/DprA SLOG" evidence="2">
    <location>
        <begin position="79"/>
        <end position="287"/>
    </location>
</feature>
<accession>A0A4Q0I7A2</accession>
<dbReference type="InterPro" id="IPR036388">
    <property type="entry name" value="WH-like_DNA-bd_sf"/>
</dbReference>
<sequence>MEGSLRDWVWLSSIPGVGAVKSRKLLEYFGDTHNVWNAREDELRHLPFLNKTDILNLTSVKFKQNVDRHLENIYKNDIKIITLEDELYPLYLKNIYDPPVVLYMKGAIQAEEKYLAVVGSRRATSYGLDMAKKISYELAGYGITVVSGMARGIDSFAHKGALEAKGRTIAVLGCGLDIVYPYENKKLMESIGENGACLSEYLPGTTPVAGNFPARNRIISGISLGVIVIEAGERSGSLITANLALDQGREVFALPGNVNSMNSTGTNKLIKEGAKIVTGIDDILEELNICFTEEKIKDFFTKNLKDDRLFMGLDDDEKKVAECLKLESMHIDVIARKTGFSIQLVNSILIMLELKGVVEQLPGKIFKLKF</sequence>
<evidence type="ECO:0000259" key="2">
    <source>
        <dbReference type="Pfam" id="PF02481"/>
    </source>
</evidence>
<dbReference type="Gene3D" id="1.10.10.10">
    <property type="entry name" value="Winged helix-like DNA-binding domain superfamily/Winged helix DNA-binding domain"/>
    <property type="match status" value="1"/>
</dbReference>
<dbReference type="GO" id="GO:0009294">
    <property type="term" value="P:DNA-mediated transformation"/>
    <property type="evidence" value="ECO:0007669"/>
    <property type="project" value="InterPro"/>
</dbReference>
<dbReference type="PANTHER" id="PTHR43022:SF1">
    <property type="entry name" value="PROTEIN SMF"/>
    <property type="match status" value="1"/>
</dbReference>
<comment type="similarity">
    <text evidence="1">Belongs to the DprA/Smf family.</text>
</comment>
<dbReference type="InterPro" id="IPR057666">
    <property type="entry name" value="DrpA_SLOG"/>
</dbReference>